<feature type="transmembrane region" description="Helical" evidence="11">
    <location>
        <begin position="25"/>
        <end position="50"/>
    </location>
</feature>
<evidence type="ECO:0000256" key="8">
    <source>
        <dbReference type="ARBA" id="ARBA00023136"/>
    </source>
</evidence>
<dbReference type="FunFam" id="1.20.1070.10:FF:000410">
    <property type="entry name" value="Olfactory receptor 1348"/>
    <property type="match status" value="1"/>
</dbReference>
<keyword evidence="8 11" id="KW-0472">Membrane</keyword>
<feature type="transmembrane region" description="Helical" evidence="11">
    <location>
        <begin position="247"/>
        <end position="266"/>
    </location>
</feature>
<feature type="domain" description="G-protein coupled receptors family 1 profile" evidence="12">
    <location>
        <begin position="41"/>
        <end position="286"/>
    </location>
</feature>
<dbReference type="PRINTS" id="PR00245">
    <property type="entry name" value="OLFACTORYR"/>
</dbReference>
<evidence type="ECO:0000256" key="9">
    <source>
        <dbReference type="ARBA" id="ARBA00023170"/>
    </source>
</evidence>
<feature type="transmembrane region" description="Helical" evidence="11">
    <location>
        <begin position="98"/>
        <end position="124"/>
    </location>
</feature>
<name>A0A974C1F5_XENLA</name>
<dbReference type="AlphaFoldDB" id="A0A974C1F5"/>
<dbReference type="FunFam" id="1.10.1220.70:FF:000001">
    <property type="entry name" value="Olfactory receptor"/>
    <property type="match status" value="1"/>
</dbReference>
<dbReference type="InterPro" id="IPR017452">
    <property type="entry name" value="GPCR_Rhodpsn_7TM"/>
</dbReference>
<organism evidence="13 14">
    <name type="scientific">Xenopus laevis</name>
    <name type="common">African clawed frog</name>
    <dbReference type="NCBI Taxonomy" id="8355"/>
    <lineage>
        <taxon>Eukaryota</taxon>
        <taxon>Metazoa</taxon>
        <taxon>Chordata</taxon>
        <taxon>Craniata</taxon>
        <taxon>Vertebrata</taxon>
        <taxon>Euteleostomi</taxon>
        <taxon>Amphibia</taxon>
        <taxon>Batrachia</taxon>
        <taxon>Anura</taxon>
        <taxon>Pipoidea</taxon>
        <taxon>Pipidae</taxon>
        <taxon>Xenopodinae</taxon>
        <taxon>Xenopus</taxon>
        <taxon>Xenopus</taxon>
    </lineage>
</organism>
<keyword evidence="6 11" id="KW-1133">Transmembrane helix</keyword>
<dbReference type="PROSITE" id="PS50262">
    <property type="entry name" value="G_PROTEIN_RECEP_F1_2"/>
    <property type="match status" value="1"/>
</dbReference>
<evidence type="ECO:0000256" key="5">
    <source>
        <dbReference type="ARBA" id="ARBA00022725"/>
    </source>
</evidence>
<dbReference type="InterPro" id="IPR000725">
    <property type="entry name" value="Olfact_rcpt"/>
</dbReference>
<dbReference type="Gene3D" id="1.20.1070.10">
    <property type="entry name" value="Rhodopsin 7-helix transmembrane proteins"/>
    <property type="match status" value="1"/>
</dbReference>
<keyword evidence="10" id="KW-0807">Transducer</keyword>
<keyword evidence="4 11" id="KW-0812">Transmembrane</keyword>
<comment type="similarity">
    <text evidence="2">Belongs to the G-protein coupled receptor 1 family.</text>
</comment>
<dbReference type="EMBL" id="CM004482">
    <property type="protein sequence ID" value="OCT64691.1"/>
    <property type="molecule type" value="Genomic_DNA"/>
</dbReference>
<dbReference type="Pfam" id="PF13853">
    <property type="entry name" value="7tm_4"/>
    <property type="match status" value="2"/>
</dbReference>
<keyword evidence="7" id="KW-0297">G-protein coupled receptor</keyword>
<feature type="transmembrane region" description="Helical" evidence="11">
    <location>
        <begin position="144"/>
        <end position="164"/>
    </location>
</feature>
<keyword evidence="5" id="KW-0552">Olfaction</keyword>
<accession>A0A974C1F5</accession>
<dbReference type="CDD" id="cd13954">
    <property type="entry name" value="7tmA_OR"/>
    <property type="match status" value="1"/>
</dbReference>
<dbReference type="PANTHER" id="PTHR26452">
    <property type="entry name" value="OLFACTORY RECEPTOR"/>
    <property type="match status" value="1"/>
</dbReference>
<evidence type="ECO:0000256" key="4">
    <source>
        <dbReference type="ARBA" id="ARBA00022692"/>
    </source>
</evidence>
<reference evidence="14" key="1">
    <citation type="journal article" date="2016" name="Nature">
        <title>Genome evolution in the allotetraploid frog Xenopus laevis.</title>
        <authorList>
            <person name="Session A.M."/>
            <person name="Uno Y."/>
            <person name="Kwon T."/>
            <person name="Chapman J.A."/>
            <person name="Toyoda A."/>
            <person name="Takahashi S."/>
            <person name="Fukui A."/>
            <person name="Hikosaka A."/>
            <person name="Suzuki A."/>
            <person name="Kondo M."/>
            <person name="van Heeringen S.J."/>
            <person name="Quigley I."/>
            <person name="Heinz S."/>
            <person name="Ogino H."/>
            <person name="Ochi H."/>
            <person name="Hellsten U."/>
            <person name="Lyons J.B."/>
            <person name="Simakov O."/>
            <person name="Putnam N."/>
            <person name="Stites J."/>
            <person name="Kuroki Y."/>
            <person name="Tanaka T."/>
            <person name="Michiue T."/>
            <person name="Watanabe M."/>
            <person name="Bogdanovic O."/>
            <person name="Lister R."/>
            <person name="Georgiou G."/>
            <person name="Paranjpe S.S."/>
            <person name="van Kruijsbergen I."/>
            <person name="Shu S."/>
            <person name="Carlson J."/>
            <person name="Kinoshita T."/>
            <person name="Ohta Y."/>
            <person name="Mawaribuchi S."/>
            <person name="Jenkins J."/>
            <person name="Grimwood J."/>
            <person name="Schmutz J."/>
            <person name="Mitros T."/>
            <person name="Mozaffari S.V."/>
            <person name="Suzuki Y."/>
            <person name="Haramoto Y."/>
            <person name="Yamamoto T.S."/>
            <person name="Takagi C."/>
            <person name="Heald R."/>
            <person name="Miller K."/>
            <person name="Haudenschild C."/>
            <person name="Kitzman J."/>
            <person name="Nakayama T."/>
            <person name="Izutsu Y."/>
            <person name="Robert J."/>
            <person name="Fortriede J."/>
            <person name="Burns K."/>
            <person name="Lotay V."/>
            <person name="Karimi K."/>
            <person name="Yasuoka Y."/>
            <person name="Dichmann D.S."/>
            <person name="Flajnik M.F."/>
            <person name="Houston D.W."/>
            <person name="Shendure J."/>
            <person name="DuPasquier L."/>
            <person name="Vize P.D."/>
            <person name="Zorn A.M."/>
            <person name="Ito M."/>
            <person name="Marcotte E.M."/>
            <person name="Wallingford J.B."/>
            <person name="Ito Y."/>
            <person name="Asashima M."/>
            <person name="Ueno N."/>
            <person name="Matsuda Y."/>
            <person name="Veenstra G.J."/>
            <person name="Fujiyama A."/>
            <person name="Harland R.M."/>
            <person name="Taira M."/>
            <person name="Rokhsar D.S."/>
        </authorList>
    </citation>
    <scope>NUCLEOTIDE SEQUENCE [LARGE SCALE GENOMIC DNA]</scope>
    <source>
        <strain evidence="14">J</strain>
    </source>
</reference>
<dbReference type="SUPFAM" id="SSF81321">
    <property type="entry name" value="Family A G protein-coupled receptor-like"/>
    <property type="match status" value="1"/>
</dbReference>
<evidence type="ECO:0000256" key="11">
    <source>
        <dbReference type="SAM" id="Phobius"/>
    </source>
</evidence>
<evidence type="ECO:0000313" key="14">
    <source>
        <dbReference type="Proteomes" id="UP000694892"/>
    </source>
</evidence>
<protein>
    <recommendedName>
        <fullName evidence="12">G-protein coupled receptors family 1 profile domain-containing protein</fullName>
    </recommendedName>
</protein>
<dbReference type="InterPro" id="IPR000276">
    <property type="entry name" value="GPCR_Rhodpsn"/>
</dbReference>
<evidence type="ECO:0000256" key="10">
    <source>
        <dbReference type="ARBA" id="ARBA00023224"/>
    </source>
</evidence>
<comment type="subcellular location">
    <subcellularLocation>
        <location evidence="1">Cell membrane</location>
        <topology evidence="1">Multi-pass membrane protein</topology>
    </subcellularLocation>
</comment>
<evidence type="ECO:0000313" key="13">
    <source>
        <dbReference type="EMBL" id="OCT64691.1"/>
    </source>
</evidence>
<evidence type="ECO:0000256" key="6">
    <source>
        <dbReference type="ARBA" id="ARBA00022989"/>
    </source>
</evidence>
<feature type="transmembrane region" description="Helical" evidence="11">
    <location>
        <begin position="211"/>
        <end position="235"/>
    </location>
</feature>
<evidence type="ECO:0000256" key="3">
    <source>
        <dbReference type="ARBA" id="ARBA00022475"/>
    </source>
</evidence>
<sequence length="286" mass="32813">MEESNVTQVELFVLLGFSQIPHLRFILICIFLLLYTCTLLENGLIVLLIIQNQRLHNPMYFFLANLSSIYRLLSSAIVPKMKRDIVSGEGTLSFHSCIIQLFFFALLAGAECLFLSLMAFDWYVAICKPLHYINLISPKNCSKLISGVWVLSFIYSLMHTMLTLKIFFCGPNKINHFFWDFLPLFQVACSDITLNLTIVYRIKSQNGRMKAFSTCASHLMVIFLYYGTLISTYFLPLRSFLESKDRTASLIYTMVIPVLNPLIYSLRNNDVKKALKITSGNIRGYV</sequence>
<proteinExistence type="inferred from homology"/>
<dbReference type="GO" id="GO:0004930">
    <property type="term" value="F:G protein-coupled receptor activity"/>
    <property type="evidence" value="ECO:0007669"/>
    <property type="project" value="UniProtKB-KW"/>
</dbReference>
<dbReference type="InterPro" id="IPR050516">
    <property type="entry name" value="Olfactory_GPCR"/>
</dbReference>
<keyword evidence="3" id="KW-1003">Cell membrane</keyword>
<dbReference type="GO" id="GO:0004984">
    <property type="term" value="F:olfactory receptor activity"/>
    <property type="evidence" value="ECO:0007669"/>
    <property type="project" value="InterPro"/>
</dbReference>
<keyword evidence="9" id="KW-0675">Receptor</keyword>
<feature type="transmembrane region" description="Helical" evidence="11">
    <location>
        <begin position="176"/>
        <end position="199"/>
    </location>
</feature>
<keyword evidence="5" id="KW-0716">Sensory transduction</keyword>
<evidence type="ECO:0000256" key="2">
    <source>
        <dbReference type="ARBA" id="ARBA00010663"/>
    </source>
</evidence>
<evidence type="ECO:0000256" key="7">
    <source>
        <dbReference type="ARBA" id="ARBA00023040"/>
    </source>
</evidence>
<dbReference type="GO" id="GO:0005886">
    <property type="term" value="C:plasma membrane"/>
    <property type="evidence" value="ECO:0007669"/>
    <property type="project" value="UniProtKB-SubCell"/>
</dbReference>
<dbReference type="PRINTS" id="PR00237">
    <property type="entry name" value="GPCRRHODOPSN"/>
</dbReference>
<evidence type="ECO:0000256" key="1">
    <source>
        <dbReference type="ARBA" id="ARBA00004651"/>
    </source>
</evidence>
<dbReference type="Proteomes" id="UP000694892">
    <property type="component" value="Chromosome 9_10L"/>
</dbReference>
<gene>
    <name evidence="13" type="ORF">XELAEV_18045788mg</name>
</gene>
<dbReference type="OMA" id="SHETCFK"/>
<feature type="transmembrane region" description="Helical" evidence="11">
    <location>
        <begin position="59"/>
        <end position="78"/>
    </location>
</feature>
<evidence type="ECO:0000259" key="12">
    <source>
        <dbReference type="PROSITE" id="PS50262"/>
    </source>
</evidence>